<keyword evidence="2" id="KW-1185">Reference proteome</keyword>
<sequence>MAVAEGLAVRAGALSGARSRKGWVNPQAPRRSYLSLLDWKERWIDGGRRALLYGSRPPPSATAPARVAAAADACRDITVLTVDVEGAVRAVEGGRR</sequence>
<reference evidence="1 2" key="1">
    <citation type="submission" date="2020-08" db="EMBL/GenBank/DDBJ databases">
        <title>Streptomyces sp. PSKA01 genome sequencing and assembly.</title>
        <authorList>
            <person name="Mandal S."/>
            <person name="Maiti P.K."/>
            <person name="Das P."/>
        </authorList>
    </citation>
    <scope>NUCLEOTIDE SEQUENCE [LARGE SCALE GENOMIC DNA]</scope>
    <source>
        <strain evidence="1 2">PSKA01</strain>
    </source>
</reference>
<proteinExistence type="predicted"/>
<dbReference type="RefSeq" id="WP_186281805.1">
    <property type="nucleotide sequence ID" value="NZ_JACMSF010000007.1"/>
</dbReference>
<name>A0A7X1J0F9_9ACTN</name>
<protein>
    <submittedName>
        <fullName evidence="1">Uncharacterized protein</fullName>
    </submittedName>
</protein>
<dbReference type="Proteomes" id="UP000584670">
    <property type="component" value="Unassembled WGS sequence"/>
</dbReference>
<comment type="caution">
    <text evidence="1">The sequence shown here is derived from an EMBL/GenBank/DDBJ whole genome shotgun (WGS) entry which is preliminary data.</text>
</comment>
<dbReference type="AlphaFoldDB" id="A0A7X1J0F9"/>
<gene>
    <name evidence="1" type="ORF">H4N64_09320</name>
</gene>
<evidence type="ECO:0000313" key="2">
    <source>
        <dbReference type="Proteomes" id="UP000584670"/>
    </source>
</evidence>
<organism evidence="1 2">
    <name type="scientific">Streptomyces cupreus</name>
    <dbReference type="NCBI Taxonomy" id="2759956"/>
    <lineage>
        <taxon>Bacteria</taxon>
        <taxon>Bacillati</taxon>
        <taxon>Actinomycetota</taxon>
        <taxon>Actinomycetes</taxon>
        <taxon>Kitasatosporales</taxon>
        <taxon>Streptomycetaceae</taxon>
        <taxon>Streptomyces</taxon>
    </lineage>
</organism>
<accession>A0A7X1J0F9</accession>
<evidence type="ECO:0000313" key="1">
    <source>
        <dbReference type="EMBL" id="MBC2901799.1"/>
    </source>
</evidence>
<dbReference type="EMBL" id="JACMSF010000007">
    <property type="protein sequence ID" value="MBC2901799.1"/>
    <property type="molecule type" value="Genomic_DNA"/>
</dbReference>